<gene>
    <name evidence="1" type="ORF">GMARGA_LOCUS37419</name>
</gene>
<comment type="caution">
    <text evidence="1">The sequence shown here is derived from an EMBL/GenBank/DDBJ whole genome shotgun (WGS) entry which is preliminary data.</text>
</comment>
<dbReference type="EMBL" id="CAJVQB010077973">
    <property type="protein sequence ID" value="CAG8845031.1"/>
    <property type="molecule type" value="Genomic_DNA"/>
</dbReference>
<sequence length="166" mass="19298">YGVSNLNLETSKNLYVQDNRTHKGQHLTQISGLLPHINERIKFSINDTFPSWPIAEHYIIEYGYQKGFVPIKVHNKINNNGCLMNLYYKCEFGSIYQPKKNVVLQNQRNKGTKKVNCNWQLNLSSATSFVRITSLHDHHALMPDETIESFQWVVQNLEKATRIPPR</sequence>
<keyword evidence="2" id="KW-1185">Reference proteome</keyword>
<protein>
    <submittedName>
        <fullName evidence="1">3581_t:CDS:1</fullName>
    </submittedName>
</protein>
<dbReference type="Proteomes" id="UP000789901">
    <property type="component" value="Unassembled WGS sequence"/>
</dbReference>
<accession>A0ABN7X0D9</accession>
<feature type="non-terminal residue" evidence="1">
    <location>
        <position position="1"/>
    </location>
</feature>
<name>A0ABN7X0D9_GIGMA</name>
<evidence type="ECO:0000313" key="2">
    <source>
        <dbReference type="Proteomes" id="UP000789901"/>
    </source>
</evidence>
<feature type="non-terminal residue" evidence="1">
    <location>
        <position position="166"/>
    </location>
</feature>
<organism evidence="1 2">
    <name type="scientific">Gigaspora margarita</name>
    <dbReference type="NCBI Taxonomy" id="4874"/>
    <lineage>
        <taxon>Eukaryota</taxon>
        <taxon>Fungi</taxon>
        <taxon>Fungi incertae sedis</taxon>
        <taxon>Mucoromycota</taxon>
        <taxon>Glomeromycotina</taxon>
        <taxon>Glomeromycetes</taxon>
        <taxon>Diversisporales</taxon>
        <taxon>Gigasporaceae</taxon>
        <taxon>Gigaspora</taxon>
    </lineage>
</organism>
<proteinExistence type="predicted"/>
<evidence type="ECO:0000313" key="1">
    <source>
        <dbReference type="EMBL" id="CAG8845031.1"/>
    </source>
</evidence>
<reference evidence="1 2" key="1">
    <citation type="submission" date="2021-06" db="EMBL/GenBank/DDBJ databases">
        <authorList>
            <person name="Kallberg Y."/>
            <person name="Tangrot J."/>
            <person name="Rosling A."/>
        </authorList>
    </citation>
    <scope>NUCLEOTIDE SEQUENCE [LARGE SCALE GENOMIC DNA]</scope>
    <source>
        <strain evidence="1 2">120-4 pot B 10/14</strain>
    </source>
</reference>